<evidence type="ECO:0000256" key="1">
    <source>
        <dbReference type="SAM" id="MobiDB-lite"/>
    </source>
</evidence>
<organism evidence="2 3">
    <name type="scientific">Brachionus calyciflorus</name>
    <dbReference type="NCBI Taxonomy" id="104777"/>
    <lineage>
        <taxon>Eukaryota</taxon>
        <taxon>Metazoa</taxon>
        <taxon>Spiralia</taxon>
        <taxon>Gnathifera</taxon>
        <taxon>Rotifera</taxon>
        <taxon>Eurotatoria</taxon>
        <taxon>Monogononta</taxon>
        <taxon>Pseudotrocha</taxon>
        <taxon>Ploima</taxon>
        <taxon>Brachionidae</taxon>
        <taxon>Brachionus</taxon>
    </lineage>
</organism>
<protein>
    <submittedName>
        <fullName evidence="2">Uncharacterized protein</fullName>
    </submittedName>
</protein>
<dbReference type="Proteomes" id="UP000663879">
    <property type="component" value="Unassembled WGS sequence"/>
</dbReference>
<dbReference type="EMBL" id="CAJNOC010013921">
    <property type="protein sequence ID" value="CAF1159764.1"/>
    <property type="molecule type" value="Genomic_DNA"/>
</dbReference>
<reference evidence="2" key="1">
    <citation type="submission" date="2021-02" db="EMBL/GenBank/DDBJ databases">
        <authorList>
            <person name="Nowell W R."/>
        </authorList>
    </citation>
    <scope>NUCLEOTIDE SEQUENCE</scope>
    <source>
        <strain evidence="2">Ploen Becks lab</strain>
    </source>
</reference>
<gene>
    <name evidence="2" type="ORF">OXX778_LOCUS23565</name>
</gene>
<accession>A0A814TGH2</accession>
<sequence length="78" mass="8841">MKQIKLTTINIQESMGFNKKQLDLILNRVSQLRESNSQLTTQVSQLRESNSQLTTQVSQLSDSNSQLTESNSRLTTQV</sequence>
<comment type="caution">
    <text evidence="2">The sequence shown here is derived from an EMBL/GenBank/DDBJ whole genome shotgun (WGS) entry which is preliminary data.</text>
</comment>
<proteinExistence type="predicted"/>
<feature type="non-terminal residue" evidence="2">
    <location>
        <position position="78"/>
    </location>
</feature>
<name>A0A814TGH2_9BILA</name>
<dbReference type="Gene3D" id="1.20.5.340">
    <property type="match status" value="1"/>
</dbReference>
<feature type="region of interest" description="Disordered" evidence="1">
    <location>
        <begin position="54"/>
        <end position="78"/>
    </location>
</feature>
<keyword evidence="3" id="KW-1185">Reference proteome</keyword>
<evidence type="ECO:0000313" key="3">
    <source>
        <dbReference type="Proteomes" id="UP000663879"/>
    </source>
</evidence>
<dbReference type="AlphaFoldDB" id="A0A814TGH2"/>
<evidence type="ECO:0000313" key="2">
    <source>
        <dbReference type="EMBL" id="CAF1159764.1"/>
    </source>
</evidence>